<dbReference type="InParanoid" id="A0A0C3P0I6"/>
<evidence type="ECO:0000313" key="1">
    <source>
        <dbReference type="EMBL" id="KIO06605.1"/>
    </source>
</evidence>
<reference evidence="2" key="2">
    <citation type="submission" date="2015-01" db="EMBL/GenBank/DDBJ databases">
        <title>Evolutionary Origins and Diversification of the Mycorrhizal Mutualists.</title>
        <authorList>
            <consortium name="DOE Joint Genome Institute"/>
            <consortium name="Mycorrhizal Genomics Consortium"/>
            <person name="Kohler A."/>
            <person name="Kuo A."/>
            <person name="Nagy L.G."/>
            <person name="Floudas D."/>
            <person name="Copeland A."/>
            <person name="Barry K.W."/>
            <person name="Cichocki N."/>
            <person name="Veneault-Fourrey C."/>
            <person name="LaButti K."/>
            <person name="Lindquist E.A."/>
            <person name="Lipzen A."/>
            <person name="Lundell T."/>
            <person name="Morin E."/>
            <person name="Murat C."/>
            <person name="Riley R."/>
            <person name="Ohm R."/>
            <person name="Sun H."/>
            <person name="Tunlid A."/>
            <person name="Henrissat B."/>
            <person name="Grigoriev I.V."/>
            <person name="Hibbett D.S."/>
            <person name="Martin F."/>
        </authorList>
    </citation>
    <scope>NUCLEOTIDE SEQUENCE [LARGE SCALE GENOMIC DNA]</scope>
    <source>
        <strain evidence="2">Marx 270</strain>
    </source>
</reference>
<dbReference type="Proteomes" id="UP000054217">
    <property type="component" value="Unassembled WGS sequence"/>
</dbReference>
<reference evidence="1 2" key="1">
    <citation type="submission" date="2014-04" db="EMBL/GenBank/DDBJ databases">
        <authorList>
            <consortium name="DOE Joint Genome Institute"/>
            <person name="Kuo A."/>
            <person name="Kohler A."/>
            <person name="Costa M.D."/>
            <person name="Nagy L.G."/>
            <person name="Floudas D."/>
            <person name="Copeland A."/>
            <person name="Barry K.W."/>
            <person name="Cichocki N."/>
            <person name="Veneault-Fourrey C."/>
            <person name="LaButti K."/>
            <person name="Lindquist E.A."/>
            <person name="Lipzen A."/>
            <person name="Lundell T."/>
            <person name="Morin E."/>
            <person name="Murat C."/>
            <person name="Sun H."/>
            <person name="Tunlid A."/>
            <person name="Henrissat B."/>
            <person name="Grigoriev I.V."/>
            <person name="Hibbett D.S."/>
            <person name="Martin F."/>
            <person name="Nordberg H.P."/>
            <person name="Cantor M.N."/>
            <person name="Hua S.X."/>
        </authorList>
    </citation>
    <scope>NUCLEOTIDE SEQUENCE [LARGE SCALE GENOMIC DNA]</scope>
    <source>
        <strain evidence="1 2">Marx 270</strain>
    </source>
</reference>
<proteinExistence type="predicted"/>
<dbReference type="AlphaFoldDB" id="A0A0C3P0I6"/>
<protein>
    <submittedName>
        <fullName evidence="1">Uncharacterized protein</fullName>
    </submittedName>
</protein>
<sequence>MKPTDKGYTSTRYAPQRRLRQNLVCVVGLCLAIKPSSLLTVTCPYCGRVCTTRFRHSSIAMPPALQDFHSEDPAG</sequence>
<organism evidence="1 2">
    <name type="scientific">Pisolithus tinctorius Marx 270</name>
    <dbReference type="NCBI Taxonomy" id="870435"/>
    <lineage>
        <taxon>Eukaryota</taxon>
        <taxon>Fungi</taxon>
        <taxon>Dikarya</taxon>
        <taxon>Basidiomycota</taxon>
        <taxon>Agaricomycotina</taxon>
        <taxon>Agaricomycetes</taxon>
        <taxon>Agaricomycetidae</taxon>
        <taxon>Boletales</taxon>
        <taxon>Sclerodermatineae</taxon>
        <taxon>Pisolithaceae</taxon>
        <taxon>Pisolithus</taxon>
    </lineage>
</organism>
<gene>
    <name evidence="1" type="ORF">M404DRAFT_998736</name>
</gene>
<accession>A0A0C3P0I6</accession>
<evidence type="ECO:0000313" key="2">
    <source>
        <dbReference type="Proteomes" id="UP000054217"/>
    </source>
</evidence>
<name>A0A0C3P0I6_PISTI</name>
<dbReference type="HOGENOM" id="CLU_2672067_0_0_1"/>
<dbReference type="EMBL" id="KN831962">
    <property type="protein sequence ID" value="KIO06605.1"/>
    <property type="molecule type" value="Genomic_DNA"/>
</dbReference>
<keyword evidence="2" id="KW-1185">Reference proteome</keyword>